<reference evidence="1 2" key="1">
    <citation type="submission" date="2007-10" db="EMBL/GenBank/DDBJ databases">
        <authorList>
            <person name="Yayanos A."/>
            <person name="Ferriera S."/>
            <person name="Johnson J."/>
            <person name="Kravitz S."/>
            <person name="Halpern A."/>
            <person name="Remington K."/>
            <person name="Beeson K."/>
            <person name="Tran B."/>
            <person name="Rogers Y.-H."/>
            <person name="Friedman R."/>
            <person name="Venter J.C."/>
        </authorList>
    </citation>
    <scope>NUCLEOTIDE SEQUENCE [LARGE SCALE GENOMIC DNA]</scope>
    <source>
        <strain evidence="1 2">KT99</strain>
    </source>
</reference>
<protein>
    <submittedName>
        <fullName evidence="1">Uncharacterized protein</fullName>
    </submittedName>
</protein>
<accession>A9DMQ8</accession>
<dbReference type="Proteomes" id="UP000005839">
    <property type="component" value="Unassembled WGS sequence"/>
</dbReference>
<dbReference type="EMBL" id="ABIC01000074">
    <property type="protein sequence ID" value="EDP98729.1"/>
    <property type="molecule type" value="Genomic_DNA"/>
</dbReference>
<name>A9DMQ8_9GAMM</name>
<comment type="caution">
    <text evidence="1">The sequence shown here is derived from an EMBL/GenBank/DDBJ whole genome shotgun (WGS) entry which is preliminary data.</text>
</comment>
<dbReference type="RefSeq" id="WP_005503496.1">
    <property type="nucleotide sequence ID" value="NZ_ABIC01000074.1"/>
</dbReference>
<evidence type="ECO:0000313" key="2">
    <source>
        <dbReference type="Proteomes" id="UP000005839"/>
    </source>
</evidence>
<sequence length="90" mass="10338">MTQIAKVVTWVNSARKPLWWRQVIRRVMEHGELQQQDLQLIYQVAKMEFGLFQRTADYPNYIKAVAVAGFEAEAAPVTLASLGNVKMSYH</sequence>
<proteinExistence type="predicted"/>
<gene>
    <name evidence="1" type="ORF">KT99_06724</name>
</gene>
<keyword evidence="2" id="KW-1185">Reference proteome</keyword>
<organism evidence="1 2">
    <name type="scientific">Shewanella benthica KT99</name>
    <dbReference type="NCBI Taxonomy" id="314608"/>
    <lineage>
        <taxon>Bacteria</taxon>
        <taxon>Pseudomonadati</taxon>
        <taxon>Pseudomonadota</taxon>
        <taxon>Gammaproteobacteria</taxon>
        <taxon>Alteromonadales</taxon>
        <taxon>Shewanellaceae</taxon>
        <taxon>Shewanella</taxon>
    </lineage>
</organism>
<evidence type="ECO:0000313" key="1">
    <source>
        <dbReference type="EMBL" id="EDP98729.1"/>
    </source>
</evidence>
<dbReference type="AlphaFoldDB" id="A9DMQ8"/>